<dbReference type="PANTHER" id="PTHR35042">
    <property type="entry name" value="ANTHRONE OXYGENASE ENCC"/>
    <property type="match status" value="1"/>
</dbReference>
<feature type="transmembrane region" description="Helical" evidence="8">
    <location>
        <begin position="145"/>
        <end position="164"/>
    </location>
</feature>
<dbReference type="EMBL" id="JAQQWE010000002">
    <property type="protein sequence ID" value="KAK7962213.1"/>
    <property type="molecule type" value="Genomic_DNA"/>
</dbReference>
<evidence type="ECO:0000256" key="8">
    <source>
        <dbReference type="SAM" id="Phobius"/>
    </source>
</evidence>
<proteinExistence type="inferred from homology"/>
<evidence type="ECO:0000256" key="2">
    <source>
        <dbReference type="ARBA" id="ARBA00022692"/>
    </source>
</evidence>
<dbReference type="RefSeq" id="XP_066704324.1">
    <property type="nucleotide sequence ID" value="XM_066839260.1"/>
</dbReference>
<comment type="subcellular location">
    <subcellularLocation>
        <location evidence="1">Membrane</location>
        <topology evidence="1">Multi-pass membrane protein</topology>
    </subcellularLocation>
</comment>
<name>A0ABR1QQI4_9PEZI</name>
<feature type="transmembrane region" description="Helical" evidence="8">
    <location>
        <begin position="86"/>
        <end position="107"/>
    </location>
</feature>
<gene>
    <name evidence="9" type="ORF">PG986_003038</name>
</gene>
<evidence type="ECO:0008006" key="11">
    <source>
        <dbReference type="Google" id="ProtNLM"/>
    </source>
</evidence>
<dbReference type="Pfam" id="PF08592">
    <property type="entry name" value="Anthrone_oxy"/>
    <property type="match status" value="1"/>
</dbReference>
<evidence type="ECO:0000313" key="9">
    <source>
        <dbReference type="EMBL" id="KAK7962213.1"/>
    </source>
</evidence>
<evidence type="ECO:0000256" key="4">
    <source>
        <dbReference type="ARBA" id="ARBA00023002"/>
    </source>
</evidence>
<evidence type="ECO:0000256" key="6">
    <source>
        <dbReference type="ARBA" id="ARBA00023136"/>
    </source>
</evidence>
<evidence type="ECO:0000256" key="1">
    <source>
        <dbReference type="ARBA" id="ARBA00004141"/>
    </source>
</evidence>
<dbReference type="Proteomes" id="UP001391051">
    <property type="component" value="Unassembled WGS sequence"/>
</dbReference>
<feature type="transmembrane region" description="Helical" evidence="8">
    <location>
        <begin position="16"/>
        <end position="39"/>
    </location>
</feature>
<evidence type="ECO:0000256" key="7">
    <source>
        <dbReference type="ARBA" id="ARBA00034313"/>
    </source>
</evidence>
<evidence type="ECO:0000256" key="3">
    <source>
        <dbReference type="ARBA" id="ARBA00022989"/>
    </source>
</evidence>
<comment type="similarity">
    <text evidence="7">Belongs to the anthrone oxygenase family.</text>
</comment>
<dbReference type="GeneID" id="92072322"/>
<protein>
    <recommendedName>
        <fullName evidence="11">DUF1772-domain-containing protein</fullName>
    </recommendedName>
</protein>
<organism evidence="9 10">
    <name type="scientific">Apiospora aurea</name>
    <dbReference type="NCBI Taxonomy" id="335848"/>
    <lineage>
        <taxon>Eukaryota</taxon>
        <taxon>Fungi</taxon>
        <taxon>Dikarya</taxon>
        <taxon>Ascomycota</taxon>
        <taxon>Pezizomycotina</taxon>
        <taxon>Sordariomycetes</taxon>
        <taxon>Xylariomycetidae</taxon>
        <taxon>Amphisphaeriales</taxon>
        <taxon>Apiosporaceae</taxon>
        <taxon>Apiospora</taxon>
    </lineage>
</organism>
<feature type="transmembrane region" description="Helical" evidence="8">
    <location>
        <begin position="60"/>
        <end position="80"/>
    </location>
</feature>
<keyword evidence="2 8" id="KW-0812">Transmembrane</keyword>
<sequence length="165" mass="17484">MQTSSTSETLIASTNILSSAVIAGATASLSAFAVPAVLNTGASTDVMLRQWFSIFHRGKLIPIAAVATGLSHVAVSYGRWAAGRQWRGFALGGALTAALIPFTLALVMPTNRVLAAAEAHGSSSKESRMSDDKVRQLIRSWRDRNAIRCFLPLAGAAFALWNLIV</sequence>
<dbReference type="InterPro" id="IPR013901">
    <property type="entry name" value="Anthrone_oxy"/>
</dbReference>
<evidence type="ECO:0000256" key="5">
    <source>
        <dbReference type="ARBA" id="ARBA00023033"/>
    </source>
</evidence>
<accession>A0ABR1QQI4</accession>
<comment type="caution">
    <text evidence="9">The sequence shown here is derived from an EMBL/GenBank/DDBJ whole genome shotgun (WGS) entry which is preliminary data.</text>
</comment>
<keyword evidence="3 8" id="KW-1133">Transmembrane helix</keyword>
<keyword evidence="5" id="KW-0503">Monooxygenase</keyword>
<keyword evidence="10" id="KW-1185">Reference proteome</keyword>
<keyword evidence="4" id="KW-0560">Oxidoreductase</keyword>
<reference evidence="9 10" key="1">
    <citation type="submission" date="2023-01" db="EMBL/GenBank/DDBJ databases">
        <title>Analysis of 21 Apiospora genomes using comparative genomics revels a genus with tremendous synthesis potential of carbohydrate active enzymes and secondary metabolites.</title>
        <authorList>
            <person name="Sorensen T."/>
        </authorList>
    </citation>
    <scope>NUCLEOTIDE SEQUENCE [LARGE SCALE GENOMIC DNA]</scope>
    <source>
        <strain evidence="9 10">CBS 24483</strain>
    </source>
</reference>
<evidence type="ECO:0000313" key="10">
    <source>
        <dbReference type="Proteomes" id="UP001391051"/>
    </source>
</evidence>
<keyword evidence="6 8" id="KW-0472">Membrane</keyword>
<dbReference type="PANTHER" id="PTHR35042:SF3">
    <property type="entry name" value="ANTHRONE OXYGENASE-RELATED"/>
    <property type="match status" value="1"/>
</dbReference>